<gene>
    <name evidence="6" type="ORF">STSU_010330</name>
</gene>
<keyword evidence="2" id="KW-0067">ATP-binding</keyword>
<dbReference type="Pfam" id="PF12705">
    <property type="entry name" value="PDDEXK_1"/>
    <property type="match status" value="1"/>
</dbReference>
<evidence type="ECO:0000256" key="3">
    <source>
        <dbReference type="ARBA" id="ARBA00023204"/>
    </source>
</evidence>
<dbReference type="RefSeq" id="WP_006346617.1">
    <property type="nucleotide sequence ID" value="NZ_CP029159.1"/>
</dbReference>
<evidence type="ECO:0000256" key="4">
    <source>
        <dbReference type="SAM" id="MobiDB-lite"/>
    </source>
</evidence>
<feature type="region of interest" description="Disordered" evidence="4">
    <location>
        <begin position="569"/>
        <end position="598"/>
    </location>
</feature>
<dbReference type="Proteomes" id="UP000005940">
    <property type="component" value="Chromosome"/>
</dbReference>
<organism evidence="6 7">
    <name type="scientific">Streptomyces tsukubensis (strain DSM 42081 / NBRC 108919 / NRRL 18488 / 9993)</name>
    <dbReference type="NCBI Taxonomy" id="1114943"/>
    <lineage>
        <taxon>Bacteria</taxon>
        <taxon>Bacillati</taxon>
        <taxon>Actinomycetota</taxon>
        <taxon>Actinomycetes</taxon>
        <taxon>Kitasatosporales</taxon>
        <taxon>Streptomycetaceae</taxon>
        <taxon>Streptomyces</taxon>
    </lineage>
</organism>
<keyword evidence="2" id="KW-0347">Helicase</keyword>
<reference evidence="6 7" key="1">
    <citation type="journal article" date="2012" name="J. Bacteriol.">
        <title>Draft genome of Streptomyces tsukubaensis NRRL 18488, the producer of the clinically important immunosuppressant tacrolimus (FK506).</title>
        <authorList>
            <person name="Barreiro C."/>
            <person name="Prieto C."/>
            <person name="Sola-Landa A."/>
            <person name="Solera E."/>
            <person name="Martinez-Castro M."/>
            <person name="Perez-Redondo R."/>
            <person name="Garcia-Estrada C."/>
            <person name="Aparicio J.F."/>
            <person name="Fernandez-Martinez L.T."/>
            <person name="Santos-Aberturas J."/>
            <person name="Salehi-Najafabadi Z."/>
            <person name="Rodriguez-Garcia A."/>
            <person name="Tauch A."/>
            <person name="Martin J.F."/>
        </authorList>
    </citation>
    <scope>NUCLEOTIDE SEQUENCE [LARGE SCALE GENOMIC DNA]</scope>
    <source>
        <strain evidence="7">DSM 42081 / NBRC 108919 / NRRL 18488 / 9993</strain>
    </source>
</reference>
<proteinExistence type="predicted"/>
<evidence type="ECO:0000256" key="1">
    <source>
        <dbReference type="ARBA" id="ARBA00022763"/>
    </source>
</evidence>
<feature type="compositionally biased region" description="Low complexity" evidence="4">
    <location>
        <begin position="586"/>
        <end position="598"/>
    </location>
</feature>
<accession>I2N663</accession>
<dbReference type="AlphaFoldDB" id="I2N663"/>
<protein>
    <submittedName>
        <fullName evidence="6">PD-(D/E)XK nuclease family protein</fullName>
    </submittedName>
</protein>
<evidence type="ECO:0000256" key="2">
    <source>
        <dbReference type="ARBA" id="ARBA00022806"/>
    </source>
</evidence>
<keyword evidence="1" id="KW-0227">DNA damage</keyword>
<sequence length="598" mass="65707">MSNWPRPLATSDELGLIRAGLPLTREDPADCPAHLAVKARPWLTAASRLPAYDPFLTFALKPLMTALDRIEFHGRSPAEAVEELRRTRGRFGRGRPAHDGLVEWTVEALDRFLSRRRILLDNRGPGELPTEPVAYEWVVRDVLPVHARPDARGAHVYERTAWGRRYASADGTQRELWLLSFGSAKKDRPDAEVAAAASVTAFGRACRPGYDRERDRPEPYTVVDPHRSAPGPSRIRVIDFGCGDGTARTTVDCTPAEAARDFGRYTEPVLTRMLDGSERRPGRSCVECSGAGRCSALPSSAGHGEQAGLIGLPLPVRVRTRRSLSASDLRAYADCPAKYHLTRELKLRSVRPENPAVRRGRAVDAVLNEQHETRRPRGCRGLAAPDESAWSGLPPEIALAAAAMVERHAALCPLDRLAPEEEVRVQAQVTAYDPVLDLVLVAKPDLLHTRRGGWVWRETKTVGRRPYEGGSVLVHHPQLALAVLLMRTGELADGDRRRSRIELELLGSESARRLEIDPWQPSVLASARDIVRRTAGPWLEETVYRAVPGRPCRDCEALDWCREGREHLAADSRRPGGAPVPPPGAAPAACGASRPAAG</sequence>
<keyword evidence="2" id="KW-0378">Hydrolase</keyword>
<feature type="compositionally biased region" description="Basic and acidic residues" evidence="4">
    <location>
        <begin position="209"/>
        <end position="218"/>
    </location>
</feature>
<evidence type="ECO:0000259" key="5">
    <source>
        <dbReference type="Pfam" id="PF12705"/>
    </source>
</evidence>
<dbReference type="GO" id="GO:0006281">
    <property type="term" value="P:DNA repair"/>
    <property type="evidence" value="ECO:0007669"/>
    <property type="project" value="UniProtKB-KW"/>
</dbReference>
<feature type="domain" description="PD-(D/E)XK endonuclease-like" evidence="5">
    <location>
        <begin position="323"/>
        <end position="562"/>
    </location>
</feature>
<name>I2N663_STRT9</name>
<keyword evidence="7" id="KW-1185">Reference proteome</keyword>
<dbReference type="EMBL" id="CP029159">
    <property type="protein sequence ID" value="QKM67503.1"/>
    <property type="molecule type" value="Genomic_DNA"/>
</dbReference>
<keyword evidence="3" id="KW-0234">DNA repair</keyword>
<keyword evidence="2" id="KW-0547">Nucleotide-binding</keyword>
<dbReference type="GO" id="GO:0004386">
    <property type="term" value="F:helicase activity"/>
    <property type="evidence" value="ECO:0007669"/>
    <property type="project" value="UniProtKB-KW"/>
</dbReference>
<feature type="region of interest" description="Disordered" evidence="4">
    <location>
        <begin position="208"/>
        <end position="230"/>
    </location>
</feature>
<evidence type="ECO:0000313" key="7">
    <source>
        <dbReference type="Proteomes" id="UP000005940"/>
    </source>
</evidence>
<evidence type="ECO:0000313" key="6">
    <source>
        <dbReference type="EMBL" id="QKM67503.1"/>
    </source>
</evidence>
<dbReference type="InterPro" id="IPR038726">
    <property type="entry name" value="PDDEXK_AddAB-type"/>
</dbReference>